<organism evidence="1 2">
    <name type="scientific">Pedobacter ginsengiterrae</name>
    <dbReference type="NCBI Taxonomy" id="871696"/>
    <lineage>
        <taxon>Bacteria</taxon>
        <taxon>Pseudomonadati</taxon>
        <taxon>Bacteroidota</taxon>
        <taxon>Sphingobacteriia</taxon>
        <taxon>Sphingobacteriales</taxon>
        <taxon>Sphingobacteriaceae</taxon>
        <taxon>Pedobacter</taxon>
    </lineage>
</organism>
<sequence>MLSIVEASPTDETDLSYLRINLTIKKLRKIKPGKVMTQNLKIASYPAMTIIKNSYRLSDLL</sequence>
<evidence type="ECO:0000313" key="2">
    <source>
        <dbReference type="Proteomes" id="UP001501081"/>
    </source>
</evidence>
<name>A0ABP7P6L9_9SPHI</name>
<proteinExistence type="predicted"/>
<reference evidence="2" key="1">
    <citation type="journal article" date="2019" name="Int. J. Syst. Evol. Microbiol.">
        <title>The Global Catalogue of Microorganisms (GCM) 10K type strain sequencing project: providing services to taxonomists for standard genome sequencing and annotation.</title>
        <authorList>
            <consortium name="The Broad Institute Genomics Platform"/>
            <consortium name="The Broad Institute Genome Sequencing Center for Infectious Disease"/>
            <person name="Wu L."/>
            <person name="Ma J."/>
        </authorList>
    </citation>
    <scope>NUCLEOTIDE SEQUENCE [LARGE SCALE GENOMIC DNA]</scope>
    <source>
        <strain evidence="2">JCM 17338</strain>
    </source>
</reference>
<dbReference type="RefSeq" id="WP_344765874.1">
    <property type="nucleotide sequence ID" value="NZ_BAABAK010000004.1"/>
</dbReference>
<accession>A0ABP7P6L9</accession>
<dbReference type="EMBL" id="BAABAK010000004">
    <property type="protein sequence ID" value="GAA3960523.1"/>
    <property type="molecule type" value="Genomic_DNA"/>
</dbReference>
<comment type="caution">
    <text evidence="1">The sequence shown here is derived from an EMBL/GenBank/DDBJ whole genome shotgun (WGS) entry which is preliminary data.</text>
</comment>
<evidence type="ECO:0000313" key="1">
    <source>
        <dbReference type="EMBL" id="GAA3960523.1"/>
    </source>
</evidence>
<keyword evidence="2" id="KW-1185">Reference proteome</keyword>
<dbReference type="Proteomes" id="UP001501081">
    <property type="component" value="Unassembled WGS sequence"/>
</dbReference>
<gene>
    <name evidence="1" type="ORF">GCM10022246_12290</name>
</gene>
<protein>
    <submittedName>
        <fullName evidence="1">Uncharacterized protein</fullName>
    </submittedName>
</protein>